<evidence type="ECO:0000313" key="3">
    <source>
        <dbReference type="Proteomes" id="UP000295131"/>
    </source>
</evidence>
<gene>
    <name evidence="2" type="ORF">E2A64_09150</name>
</gene>
<organism evidence="2 3">
    <name type="scientific">Pseudohoeflea suaedae</name>
    <dbReference type="NCBI Taxonomy" id="877384"/>
    <lineage>
        <taxon>Bacteria</taxon>
        <taxon>Pseudomonadati</taxon>
        <taxon>Pseudomonadota</taxon>
        <taxon>Alphaproteobacteria</taxon>
        <taxon>Hyphomicrobiales</taxon>
        <taxon>Rhizobiaceae</taxon>
        <taxon>Pseudohoeflea</taxon>
    </lineage>
</organism>
<evidence type="ECO:0000313" key="2">
    <source>
        <dbReference type="EMBL" id="TDH39217.1"/>
    </source>
</evidence>
<evidence type="ECO:0000256" key="1">
    <source>
        <dbReference type="SAM" id="Coils"/>
    </source>
</evidence>
<protein>
    <recommendedName>
        <fullName evidence="4">DUF3035 domain-containing protein</fullName>
    </recommendedName>
</protein>
<accession>A0A4R5PRJ6</accession>
<feature type="coiled-coil region" evidence="1">
    <location>
        <begin position="106"/>
        <end position="140"/>
    </location>
</feature>
<proteinExistence type="predicted"/>
<dbReference type="OrthoDB" id="8420575at2"/>
<keyword evidence="3" id="KW-1185">Reference proteome</keyword>
<comment type="caution">
    <text evidence="2">The sequence shown here is derived from an EMBL/GenBank/DDBJ whole genome shotgun (WGS) entry which is preliminary data.</text>
</comment>
<sequence length="140" mass="15211">MACFTALAGCQTASLEDAAPKSVPASAGPAQTTNIATDNNIRIISPVPIPGRKVDDIERQQFVQDRIAQDGNYPAVGVDREAAMAQLSPAQAQALEQEFRQYRGGAKAAASTEEEYRRRLAELRQTAQTHARDAEREIEN</sequence>
<dbReference type="EMBL" id="SMSI01000001">
    <property type="protein sequence ID" value="TDH39217.1"/>
    <property type="molecule type" value="Genomic_DNA"/>
</dbReference>
<reference evidence="2 3" key="1">
    <citation type="journal article" date="2013" name="Int. J. Syst. Evol. Microbiol.">
        <title>Hoeflea suaedae sp. nov., an endophytic bacterium isolated from the root of the halophyte Suaeda maritima.</title>
        <authorList>
            <person name="Chung E.J."/>
            <person name="Park J.A."/>
            <person name="Pramanik P."/>
            <person name="Bibi F."/>
            <person name="Jeon C.O."/>
            <person name="Chung Y.R."/>
        </authorList>
    </citation>
    <scope>NUCLEOTIDE SEQUENCE [LARGE SCALE GENOMIC DNA]</scope>
    <source>
        <strain evidence="2 3">YC6898</strain>
    </source>
</reference>
<evidence type="ECO:0008006" key="4">
    <source>
        <dbReference type="Google" id="ProtNLM"/>
    </source>
</evidence>
<dbReference type="AlphaFoldDB" id="A0A4R5PRJ6"/>
<dbReference type="RefSeq" id="WP_133284048.1">
    <property type="nucleotide sequence ID" value="NZ_SMSI01000001.1"/>
</dbReference>
<keyword evidence="1" id="KW-0175">Coiled coil</keyword>
<dbReference type="Proteomes" id="UP000295131">
    <property type="component" value="Unassembled WGS sequence"/>
</dbReference>
<name>A0A4R5PRJ6_9HYPH</name>